<evidence type="ECO:0000256" key="10">
    <source>
        <dbReference type="PROSITE-ProRule" id="PRU00504"/>
    </source>
</evidence>
<dbReference type="Gene3D" id="4.10.830.40">
    <property type="match status" value="1"/>
</dbReference>
<dbReference type="PROSITE" id="PS51125">
    <property type="entry name" value="NHL"/>
    <property type="match status" value="2"/>
</dbReference>
<dbReference type="PANTHER" id="PTHR25462:SF296">
    <property type="entry name" value="MEIOTIC P26, ISOFORM F"/>
    <property type="match status" value="1"/>
</dbReference>
<evidence type="ECO:0000256" key="8">
    <source>
        <dbReference type="ARBA" id="ARBA00022833"/>
    </source>
</evidence>
<keyword evidence="5" id="KW-0479">Metal-binding</keyword>
<evidence type="ECO:0000259" key="13">
    <source>
        <dbReference type="PROSITE" id="PS50089"/>
    </source>
</evidence>
<dbReference type="SMART" id="SM00184">
    <property type="entry name" value="RING"/>
    <property type="match status" value="1"/>
</dbReference>
<comment type="caution">
    <text evidence="15">The sequence shown here is derived from an EMBL/GenBank/DDBJ whole genome shotgun (WGS) entry which is preliminary data.</text>
</comment>
<dbReference type="Pfam" id="PF01436">
    <property type="entry name" value="NHL"/>
    <property type="match status" value="1"/>
</dbReference>
<feature type="compositionally biased region" description="Polar residues" evidence="12">
    <location>
        <begin position="540"/>
        <end position="562"/>
    </location>
</feature>
<evidence type="ECO:0000256" key="11">
    <source>
        <dbReference type="SAM" id="Coils"/>
    </source>
</evidence>
<dbReference type="Gene3D" id="2.120.10.30">
    <property type="entry name" value="TolB, C-terminal domain"/>
    <property type="match status" value="1"/>
</dbReference>
<evidence type="ECO:0000256" key="2">
    <source>
        <dbReference type="ARBA" id="ARBA00008518"/>
    </source>
</evidence>
<dbReference type="PANTHER" id="PTHR25462">
    <property type="entry name" value="BONUS, ISOFORM C-RELATED"/>
    <property type="match status" value="1"/>
</dbReference>
<feature type="coiled-coil region" evidence="11">
    <location>
        <begin position="258"/>
        <end position="340"/>
    </location>
</feature>
<dbReference type="InterPro" id="IPR001841">
    <property type="entry name" value="Znf_RING"/>
</dbReference>
<accession>A0ABP0G6A0</accession>
<dbReference type="CDD" id="cd05819">
    <property type="entry name" value="NHL"/>
    <property type="match status" value="1"/>
</dbReference>
<evidence type="ECO:0000313" key="15">
    <source>
        <dbReference type="EMBL" id="CAK8687013.1"/>
    </source>
</evidence>
<dbReference type="SUPFAM" id="SSF101898">
    <property type="entry name" value="NHL repeat"/>
    <property type="match status" value="1"/>
</dbReference>
<evidence type="ECO:0000256" key="9">
    <source>
        <dbReference type="PROSITE-ProRule" id="PRU00024"/>
    </source>
</evidence>
<organism evidence="15 16">
    <name type="scientific">Clavelina lepadiformis</name>
    <name type="common">Light-bulb sea squirt</name>
    <name type="synonym">Ascidia lepadiformis</name>
    <dbReference type="NCBI Taxonomy" id="159417"/>
    <lineage>
        <taxon>Eukaryota</taxon>
        <taxon>Metazoa</taxon>
        <taxon>Chordata</taxon>
        <taxon>Tunicata</taxon>
        <taxon>Ascidiacea</taxon>
        <taxon>Aplousobranchia</taxon>
        <taxon>Clavelinidae</taxon>
        <taxon>Clavelina</taxon>
    </lineage>
</organism>
<evidence type="ECO:0000256" key="4">
    <source>
        <dbReference type="ARBA" id="ARBA00022553"/>
    </source>
</evidence>
<keyword evidence="8" id="KW-0862">Zinc</keyword>
<feature type="compositionally biased region" description="Polar residues" evidence="12">
    <location>
        <begin position="484"/>
        <end position="494"/>
    </location>
</feature>
<keyword evidence="4" id="KW-0597">Phosphoprotein</keyword>
<evidence type="ECO:0000256" key="1">
    <source>
        <dbReference type="ARBA" id="ARBA00000900"/>
    </source>
</evidence>
<dbReference type="Pfam" id="PF13445">
    <property type="entry name" value="zf-RING_UBOX"/>
    <property type="match status" value="1"/>
</dbReference>
<keyword evidence="11" id="KW-0175">Coiled coil</keyword>
<name>A0ABP0G6A0_CLALP</name>
<feature type="repeat" description="NHL" evidence="10">
    <location>
        <begin position="882"/>
        <end position="912"/>
    </location>
</feature>
<evidence type="ECO:0000256" key="3">
    <source>
        <dbReference type="ARBA" id="ARBA00012483"/>
    </source>
</evidence>
<dbReference type="InterPro" id="IPR011042">
    <property type="entry name" value="6-blade_b-propeller_TolB-like"/>
</dbReference>
<dbReference type="PROSITE" id="PS00518">
    <property type="entry name" value="ZF_RING_1"/>
    <property type="match status" value="1"/>
</dbReference>
<feature type="region of interest" description="Disordered" evidence="12">
    <location>
        <begin position="483"/>
        <end position="588"/>
    </location>
</feature>
<dbReference type="InterPro" id="IPR000315">
    <property type="entry name" value="Znf_B-box"/>
</dbReference>
<feature type="domain" description="B box-type" evidence="14">
    <location>
        <begin position="192"/>
        <end position="233"/>
    </location>
</feature>
<feature type="domain" description="RING-type" evidence="13">
    <location>
        <begin position="18"/>
        <end position="60"/>
    </location>
</feature>
<dbReference type="InterPro" id="IPR027370">
    <property type="entry name" value="Znf-RING_euk"/>
</dbReference>
<dbReference type="SUPFAM" id="SSF57850">
    <property type="entry name" value="RING/U-box"/>
    <property type="match status" value="1"/>
</dbReference>
<dbReference type="Gene3D" id="3.30.160.60">
    <property type="entry name" value="Classic Zinc Finger"/>
    <property type="match status" value="1"/>
</dbReference>
<dbReference type="EMBL" id="CAWYQH010000103">
    <property type="protein sequence ID" value="CAK8687013.1"/>
    <property type="molecule type" value="Genomic_DNA"/>
</dbReference>
<dbReference type="InterPro" id="IPR013083">
    <property type="entry name" value="Znf_RING/FYVE/PHD"/>
</dbReference>
<dbReference type="InterPro" id="IPR001258">
    <property type="entry name" value="NHL_repeat"/>
</dbReference>
<feature type="compositionally biased region" description="Polar residues" evidence="12">
    <location>
        <begin position="579"/>
        <end position="588"/>
    </location>
</feature>
<protein>
    <recommendedName>
        <fullName evidence="3">RING-type E3 ubiquitin transferase</fullName>
        <ecNumber evidence="3">2.3.2.27</ecNumber>
    </recommendedName>
</protein>
<evidence type="ECO:0000259" key="14">
    <source>
        <dbReference type="PROSITE" id="PS50119"/>
    </source>
</evidence>
<feature type="domain" description="B box-type" evidence="14">
    <location>
        <begin position="128"/>
        <end position="177"/>
    </location>
</feature>
<feature type="compositionally biased region" description="Basic and acidic residues" evidence="12">
    <location>
        <begin position="521"/>
        <end position="537"/>
    </location>
</feature>
<dbReference type="Gene3D" id="2.40.10.500">
    <property type="match status" value="1"/>
</dbReference>
<reference evidence="15 16" key="1">
    <citation type="submission" date="2024-02" db="EMBL/GenBank/DDBJ databases">
        <authorList>
            <person name="Daric V."/>
            <person name="Darras S."/>
        </authorList>
    </citation>
    <scope>NUCLEOTIDE SEQUENCE [LARGE SCALE GENOMIC DNA]</scope>
</reference>
<dbReference type="EC" id="2.3.2.27" evidence="3"/>
<dbReference type="PROSITE" id="PS50119">
    <property type="entry name" value="ZF_BBOX"/>
    <property type="match status" value="2"/>
</dbReference>
<dbReference type="SUPFAM" id="SSF57845">
    <property type="entry name" value="B-box zinc-binding domain"/>
    <property type="match status" value="1"/>
</dbReference>
<keyword evidence="16" id="KW-1185">Reference proteome</keyword>
<evidence type="ECO:0000256" key="7">
    <source>
        <dbReference type="ARBA" id="ARBA00022771"/>
    </source>
</evidence>
<dbReference type="Gene3D" id="3.30.40.10">
    <property type="entry name" value="Zinc/RING finger domain, C3HC4 (zinc finger)"/>
    <property type="match status" value="1"/>
</dbReference>
<dbReference type="InterPro" id="IPR017907">
    <property type="entry name" value="Znf_RING_CS"/>
</dbReference>
<keyword evidence="7 9" id="KW-0863">Zinc-finger</keyword>
<dbReference type="PROSITE" id="PS50089">
    <property type="entry name" value="ZF_RING_2"/>
    <property type="match status" value="1"/>
</dbReference>
<comment type="catalytic activity">
    <reaction evidence="1">
        <text>S-ubiquitinyl-[E2 ubiquitin-conjugating enzyme]-L-cysteine + [acceptor protein]-L-lysine = [E2 ubiquitin-conjugating enzyme]-L-cysteine + N(6)-ubiquitinyl-[acceptor protein]-L-lysine.</text>
        <dbReference type="EC" id="2.3.2.27"/>
    </reaction>
</comment>
<evidence type="ECO:0000256" key="12">
    <source>
        <dbReference type="SAM" id="MobiDB-lite"/>
    </source>
</evidence>
<proteinExistence type="inferred from homology"/>
<gene>
    <name evidence="15" type="ORF">CVLEPA_LOCUS19045</name>
</gene>
<evidence type="ECO:0000313" key="16">
    <source>
        <dbReference type="Proteomes" id="UP001642483"/>
    </source>
</evidence>
<evidence type="ECO:0000256" key="5">
    <source>
        <dbReference type="ARBA" id="ARBA00022723"/>
    </source>
</evidence>
<sequence length="955" mass="106320">MSGVKALCNKLNEEFLTCQICLNIYKEPILLTCQHSFCKSCVAQCVHSGTTKALHCPICRQKTVLPKKMGLGNLKKNFFLQSLIETLNARRHSQHSISPFDDLVVGKGNQDSDVIDSINAIDDRSEHNGNFDCENCELETKRKAVARCLDCTDFLCRNCELIHCQTKLTKKHKVVRLSELVSGQYGDEFLARAKIFCPRHVDEVCREICEDCFAVGCSSCLNEHHKDHKTRDLKDALLRHKRRAIELLDYSSKEETRISEILEEVKKITENMKKEKKSVCDEIRNRTKSLIAAAKSYEEKCLKAVKSISKYRKASVNEIEEELLKKKSEIKSRRESLKEKLENVSKFGTPLEILELKAPTDCLEETTEMEEKSTNCTTSCTWSLSPPSDQSPSDFLNSIKRTLMQVIGRVECRGAKENFQNIDQFQDDADVISFVGRAQSVTSERTESDYCHMRTLLPLNLPAKGNIGRNVDKPILDKAANDVLSPTTAESPSLTMMRKFPPSTKKEVSRAHSMNGRSRCKIPEWKERSKSAERFLDDNTFASVGNSQTRPRSEYATTSRDNPASRGRERIRSPPSGPKLSTSLSSRNIFSPGGSDDSLFSLATSPVAALAENPARLGVYDTQDPTSKGAVASLASKMASAPSLDDINGSWSPSPGSPRTHAWNSDNQNNNILIRSFQVNGKVKTFKSAPKLAHSASGHLLATDYKAQRVFVFSQSGDYQSSLKTNGSKNLHPISVVSTKKNKFLVACGEAVYKFNAGGKISKKLGSGKFSKCCAIAVYHKTNKLFVTDIDKRSVSILNMDGGLENIFGCDNSQTNHQTPDSESSLQVPYFIAVDPRAGNIFVSDWASNNVKVFDQDGNYLLSLSSCVSNSTPFSPTSNDVLCNPAGVACDDRGNIFVSDYGNHRVAMFDNNWQFRKFVATEKDGLQNPWSLVTTPNSKVVVSEYWSRTIKEFSY</sequence>
<feature type="repeat" description="NHL" evidence="10">
    <location>
        <begin position="826"/>
        <end position="857"/>
    </location>
</feature>
<dbReference type="Proteomes" id="UP001642483">
    <property type="component" value="Unassembled WGS sequence"/>
</dbReference>
<dbReference type="InterPro" id="IPR047153">
    <property type="entry name" value="TRIM45/56/19-like"/>
</dbReference>
<dbReference type="CDD" id="cd19757">
    <property type="entry name" value="Bbox1"/>
    <property type="match status" value="1"/>
</dbReference>
<evidence type="ECO:0000256" key="6">
    <source>
        <dbReference type="ARBA" id="ARBA00022737"/>
    </source>
</evidence>
<keyword evidence="6" id="KW-0677">Repeat</keyword>
<comment type="similarity">
    <text evidence="2">Belongs to the TRIM/RBCC family.</text>
</comment>